<dbReference type="Gene3D" id="3.40.30.10">
    <property type="entry name" value="Glutaredoxin"/>
    <property type="match status" value="1"/>
</dbReference>
<evidence type="ECO:0000313" key="7">
    <source>
        <dbReference type="Proteomes" id="UP000199673"/>
    </source>
</evidence>
<dbReference type="Proteomes" id="UP000199673">
    <property type="component" value="Unassembled WGS sequence"/>
</dbReference>
<dbReference type="InterPro" id="IPR013766">
    <property type="entry name" value="Thioredoxin_domain"/>
</dbReference>
<dbReference type="SUPFAM" id="SSF52833">
    <property type="entry name" value="Thioredoxin-like"/>
    <property type="match status" value="1"/>
</dbReference>
<keyword evidence="3" id="KW-0479">Metal-binding</keyword>
<dbReference type="Pfam" id="PF02630">
    <property type="entry name" value="SCO1-SenC"/>
    <property type="match status" value="1"/>
</dbReference>
<gene>
    <name evidence="6" type="ORF">SAMN04489724_4363</name>
</gene>
<keyword evidence="7" id="KW-1185">Reference proteome</keyword>
<dbReference type="PROSITE" id="PS51352">
    <property type="entry name" value="THIOREDOXIN_2"/>
    <property type="match status" value="1"/>
</dbReference>
<dbReference type="GO" id="GO:0046872">
    <property type="term" value="F:metal ion binding"/>
    <property type="evidence" value="ECO:0007669"/>
    <property type="project" value="UniProtKB-KW"/>
</dbReference>
<dbReference type="AlphaFoldDB" id="A0A1I7DU24"/>
<feature type="binding site" evidence="3">
    <location>
        <position position="143"/>
    </location>
    <ligand>
        <name>Cu cation</name>
        <dbReference type="ChEBI" id="CHEBI:23378"/>
    </ligand>
</feature>
<name>A0A1I7DU24_9BACT</name>
<feature type="binding site" evidence="3">
    <location>
        <position position="147"/>
    </location>
    <ligand>
        <name>Cu cation</name>
        <dbReference type="ChEBI" id="CHEBI:23378"/>
    </ligand>
</feature>
<sequence>MVIRNDAGIHVFVDLADGRPKTGDRSSLIASNCQKLTAFITRLVKQLNYLINCINMKTRFSILSLLLIPILFSQCKPAGENNTTLPKLGNWHVDEKTVDGKVVQDTVYHKIADFSFTNQDGETIDNASVNGKVYVADFFFTTCPTICPIMKKEMIRVYEKFGNNPNFKILSHTIDPKHDTEEVLKDYAQKLGIENAKTWNFLTGEAEKIYEIGQTSYMTTAMEDQNEAGGFLHSGAFLLIDQKGHIRGVYDGTKSDQVDQLIKDIPKILGE</sequence>
<dbReference type="CDD" id="cd02968">
    <property type="entry name" value="SCO"/>
    <property type="match status" value="1"/>
</dbReference>
<feature type="disulfide bond" description="Redox-active" evidence="4">
    <location>
        <begin position="143"/>
        <end position="147"/>
    </location>
</feature>
<dbReference type="PANTHER" id="PTHR12151">
    <property type="entry name" value="ELECTRON TRANSPORT PROTIN SCO1/SENC FAMILY MEMBER"/>
    <property type="match status" value="1"/>
</dbReference>
<evidence type="ECO:0000256" key="2">
    <source>
        <dbReference type="ARBA" id="ARBA00023008"/>
    </source>
</evidence>
<feature type="binding site" evidence="3">
    <location>
        <position position="233"/>
    </location>
    <ligand>
        <name>Cu cation</name>
        <dbReference type="ChEBI" id="CHEBI:23378"/>
    </ligand>
</feature>
<evidence type="ECO:0000256" key="4">
    <source>
        <dbReference type="PIRSR" id="PIRSR603782-2"/>
    </source>
</evidence>
<comment type="similarity">
    <text evidence="1">Belongs to the SCO1/2 family.</text>
</comment>
<proteinExistence type="inferred from homology"/>
<dbReference type="EMBL" id="FPBF01000008">
    <property type="protein sequence ID" value="SFU15180.1"/>
    <property type="molecule type" value="Genomic_DNA"/>
</dbReference>
<keyword evidence="2 3" id="KW-0186">Copper</keyword>
<organism evidence="6 7">
    <name type="scientific">Algoriphagus locisalis</name>
    <dbReference type="NCBI Taxonomy" id="305507"/>
    <lineage>
        <taxon>Bacteria</taxon>
        <taxon>Pseudomonadati</taxon>
        <taxon>Bacteroidota</taxon>
        <taxon>Cytophagia</taxon>
        <taxon>Cytophagales</taxon>
        <taxon>Cyclobacteriaceae</taxon>
        <taxon>Algoriphagus</taxon>
    </lineage>
</organism>
<evidence type="ECO:0000313" key="6">
    <source>
        <dbReference type="EMBL" id="SFU15180.1"/>
    </source>
</evidence>
<dbReference type="InterPro" id="IPR036249">
    <property type="entry name" value="Thioredoxin-like_sf"/>
</dbReference>
<evidence type="ECO:0000259" key="5">
    <source>
        <dbReference type="PROSITE" id="PS51352"/>
    </source>
</evidence>
<dbReference type="STRING" id="305507.SAMN04489724_4363"/>
<dbReference type="PANTHER" id="PTHR12151:SF25">
    <property type="entry name" value="LINALOOL DEHYDRATASE_ISOMERASE DOMAIN-CONTAINING PROTEIN"/>
    <property type="match status" value="1"/>
</dbReference>
<keyword evidence="4" id="KW-1015">Disulfide bond</keyword>
<reference evidence="7" key="1">
    <citation type="submission" date="2016-10" db="EMBL/GenBank/DDBJ databases">
        <authorList>
            <person name="Varghese N."/>
            <person name="Submissions S."/>
        </authorList>
    </citation>
    <scope>NUCLEOTIDE SEQUENCE [LARGE SCALE GENOMIC DNA]</scope>
    <source>
        <strain evidence="7">DSM 23445</strain>
    </source>
</reference>
<accession>A0A1I7DU24</accession>
<feature type="domain" description="Thioredoxin" evidence="5">
    <location>
        <begin position="105"/>
        <end position="270"/>
    </location>
</feature>
<dbReference type="InterPro" id="IPR003782">
    <property type="entry name" value="SCO1/SenC"/>
</dbReference>
<protein>
    <submittedName>
        <fullName evidence="6">Protein SCO1/2</fullName>
    </submittedName>
</protein>
<evidence type="ECO:0000256" key="1">
    <source>
        <dbReference type="ARBA" id="ARBA00010996"/>
    </source>
</evidence>
<evidence type="ECO:0000256" key="3">
    <source>
        <dbReference type="PIRSR" id="PIRSR603782-1"/>
    </source>
</evidence>